<dbReference type="Pfam" id="PF14895">
    <property type="entry name" value="PPPI_inhib"/>
    <property type="match status" value="1"/>
</dbReference>
<dbReference type="Proteomes" id="UP000324222">
    <property type="component" value="Unassembled WGS sequence"/>
</dbReference>
<dbReference type="InterPro" id="IPR026142">
    <property type="entry name" value="Pro_pase_1_reg_su_36"/>
</dbReference>
<dbReference type="GO" id="GO:0019902">
    <property type="term" value="F:phosphatase binding"/>
    <property type="evidence" value="ECO:0007669"/>
    <property type="project" value="InterPro"/>
</dbReference>
<reference evidence="2 3" key="1">
    <citation type="submission" date="2019-05" db="EMBL/GenBank/DDBJ databases">
        <title>Another draft genome of Portunus trituberculatus and its Hox gene families provides insights of decapod evolution.</title>
        <authorList>
            <person name="Jeong J.-H."/>
            <person name="Song I."/>
            <person name="Kim S."/>
            <person name="Choi T."/>
            <person name="Kim D."/>
            <person name="Ryu S."/>
            <person name="Kim W."/>
        </authorList>
    </citation>
    <scope>NUCLEOTIDE SEQUENCE [LARGE SCALE GENOMIC DNA]</scope>
    <source>
        <tissue evidence="2">Muscle</tissue>
    </source>
</reference>
<evidence type="ECO:0000313" key="3">
    <source>
        <dbReference type="Proteomes" id="UP000324222"/>
    </source>
</evidence>
<organism evidence="2 3">
    <name type="scientific">Portunus trituberculatus</name>
    <name type="common">Swimming crab</name>
    <name type="synonym">Neptunus trituberculatus</name>
    <dbReference type="NCBI Taxonomy" id="210409"/>
    <lineage>
        <taxon>Eukaryota</taxon>
        <taxon>Metazoa</taxon>
        <taxon>Ecdysozoa</taxon>
        <taxon>Arthropoda</taxon>
        <taxon>Crustacea</taxon>
        <taxon>Multicrustacea</taxon>
        <taxon>Malacostraca</taxon>
        <taxon>Eumalacostraca</taxon>
        <taxon>Eucarida</taxon>
        <taxon>Decapoda</taxon>
        <taxon>Pleocyemata</taxon>
        <taxon>Brachyura</taxon>
        <taxon>Eubrachyura</taxon>
        <taxon>Portunoidea</taxon>
        <taxon>Portunidae</taxon>
        <taxon>Portuninae</taxon>
        <taxon>Portunus</taxon>
    </lineage>
</organism>
<proteinExistence type="predicted"/>
<sequence>MVTSVTLFVRRTLLDREDAPMAMFSLTQRGRSLQSLGVRDNQIFERLYELAELLVWVTFRRRDRPVIHAEVTRLFRGAHHNHHQHHQQQGDDVANDPSFTAPPTHAVPTASRRRAKRGPPLSDVVRCVTTYRNSLRRQHHRGSNYENPRLLTAYETLPIEKLHEKLREI</sequence>
<dbReference type="EMBL" id="VSRR010008145">
    <property type="protein sequence ID" value="MPC48185.1"/>
    <property type="molecule type" value="Genomic_DNA"/>
</dbReference>
<dbReference type="PANTHER" id="PTHR21055:SF3">
    <property type="entry name" value="PROTEIN PHOSPHATASE 1 REGULATORY SUBUNIT 36"/>
    <property type="match status" value="1"/>
</dbReference>
<dbReference type="PANTHER" id="PTHR21055">
    <property type="entry name" value="PROTEIN PHOSPHATASE 1 REGULATORY SUBUNIT 36"/>
    <property type="match status" value="1"/>
</dbReference>
<comment type="caution">
    <text evidence="2">The sequence shown here is derived from an EMBL/GenBank/DDBJ whole genome shotgun (WGS) entry which is preliminary data.</text>
</comment>
<keyword evidence="3" id="KW-1185">Reference proteome</keyword>
<protein>
    <submittedName>
        <fullName evidence="2">Uncharacterized protein</fullName>
    </submittedName>
</protein>
<evidence type="ECO:0000313" key="2">
    <source>
        <dbReference type="EMBL" id="MPC48185.1"/>
    </source>
</evidence>
<name>A0A5B7FS27_PORTR</name>
<feature type="region of interest" description="Disordered" evidence="1">
    <location>
        <begin position="79"/>
        <end position="123"/>
    </location>
</feature>
<dbReference type="OrthoDB" id="6724830at2759"/>
<gene>
    <name evidence="2" type="ORF">E2C01_041953</name>
</gene>
<evidence type="ECO:0000256" key="1">
    <source>
        <dbReference type="SAM" id="MobiDB-lite"/>
    </source>
</evidence>
<dbReference type="AlphaFoldDB" id="A0A5B7FS27"/>
<accession>A0A5B7FS27</accession>